<gene>
    <name evidence="3" type="ORF">GCM10023149_07770</name>
</gene>
<evidence type="ECO:0000313" key="3">
    <source>
        <dbReference type="EMBL" id="GAA4312415.1"/>
    </source>
</evidence>
<dbReference type="CDD" id="cd00102">
    <property type="entry name" value="IPT"/>
    <property type="match status" value="1"/>
</dbReference>
<evidence type="ECO:0000313" key="4">
    <source>
        <dbReference type="Proteomes" id="UP001500582"/>
    </source>
</evidence>
<feature type="domain" description="IPT/TIG" evidence="2">
    <location>
        <begin position="339"/>
        <end position="420"/>
    </location>
</feature>
<feature type="domain" description="IPT/TIG" evidence="2">
    <location>
        <begin position="179"/>
        <end position="256"/>
    </location>
</feature>
<dbReference type="InterPro" id="IPR052387">
    <property type="entry name" value="Fibrocystin"/>
</dbReference>
<dbReference type="InterPro" id="IPR014756">
    <property type="entry name" value="Ig_E-set"/>
</dbReference>
<name>A0ABP8FWG1_9SPHI</name>
<proteinExistence type="predicted"/>
<dbReference type="PANTHER" id="PTHR46769:SF2">
    <property type="entry name" value="FIBROCYSTIN-L ISOFORM 2 PRECURSOR-RELATED"/>
    <property type="match status" value="1"/>
</dbReference>
<comment type="caution">
    <text evidence="3">The sequence shown here is derived from an EMBL/GenBank/DDBJ whole genome shotgun (WGS) entry which is preliminary data.</text>
</comment>
<keyword evidence="1" id="KW-0732">Signal</keyword>
<dbReference type="SUPFAM" id="SSF101898">
    <property type="entry name" value="NHL repeat"/>
    <property type="match status" value="1"/>
</dbReference>
<keyword evidence="4" id="KW-1185">Reference proteome</keyword>
<dbReference type="Proteomes" id="UP001500582">
    <property type="component" value="Unassembled WGS sequence"/>
</dbReference>
<dbReference type="SMART" id="SM00429">
    <property type="entry name" value="IPT"/>
    <property type="match status" value="4"/>
</dbReference>
<dbReference type="Gene3D" id="2.120.10.30">
    <property type="entry name" value="TolB, C-terminal domain"/>
    <property type="match status" value="2"/>
</dbReference>
<feature type="domain" description="IPT/TIG" evidence="2">
    <location>
        <begin position="258"/>
        <end position="338"/>
    </location>
</feature>
<evidence type="ECO:0000256" key="1">
    <source>
        <dbReference type="ARBA" id="ARBA00022729"/>
    </source>
</evidence>
<dbReference type="SUPFAM" id="SSF81296">
    <property type="entry name" value="E set domains"/>
    <property type="match status" value="5"/>
</dbReference>
<accession>A0ABP8FWG1</accession>
<dbReference type="InterPro" id="IPR011042">
    <property type="entry name" value="6-blade_b-propeller_TolB-like"/>
</dbReference>
<dbReference type="CDD" id="cd00603">
    <property type="entry name" value="IPT_PCSR"/>
    <property type="match status" value="2"/>
</dbReference>
<dbReference type="InterPro" id="IPR013783">
    <property type="entry name" value="Ig-like_fold"/>
</dbReference>
<dbReference type="PANTHER" id="PTHR46769">
    <property type="entry name" value="POLYCYSTIC KIDNEY AND HEPATIC DISEASE 1 (AUTOSOMAL RECESSIVE)-LIKE 1"/>
    <property type="match status" value="1"/>
</dbReference>
<dbReference type="InterPro" id="IPR002909">
    <property type="entry name" value="IPT_dom"/>
</dbReference>
<protein>
    <recommendedName>
        <fullName evidence="2">IPT/TIG domain-containing protein</fullName>
    </recommendedName>
</protein>
<organism evidence="3 4">
    <name type="scientific">Mucilaginibacter gynuensis</name>
    <dbReference type="NCBI Taxonomy" id="1302236"/>
    <lineage>
        <taxon>Bacteria</taxon>
        <taxon>Pseudomonadati</taxon>
        <taxon>Bacteroidota</taxon>
        <taxon>Sphingobacteriia</taxon>
        <taxon>Sphingobacteriales</taxon>
        <taxon>Sphingobacteriaceae</taxon>
        <taxon>Mucilaginibacter</taxon>
    </lineage>
</organism>
<dbReference type="Pfam" id="PF01833">
    <property type="entry name" value="TIG"/>
    <property type="match status" value="5"/>
</dbReference>
<dbReference type="EMBL" id="BAABFT010000002">
    <property type="protein sequence ID" value="GAA4312415.1"/>
    <property type="molecule type" value="Genomic_DNA"/>
</dbReference>
<sequence>MIGACKKDKVEPQAAAFKINNYFPNSGNAGTLVTIEGEGFAADITQYSASIAGQAAEVVSATAGYIVVMVPNGTGNGDITVKYNGKDFNVGKYTYQSLSVKAISPRSGPVGTNIRISGEGFADKDKPAEVTVNGNKASIISLTDTLIIATVPDKTNSGPVEVKVQDKSSTGPVFKVQALYDISPKTGGKGTRITLKGSGFETELGKNQVSFSGKAGQVVQSTDTEIVVIAPEGITTGRVGLKIDATVIEGPVFTLVDPPSITEVTPLSGPAGTEMKIGGTGYSLIPGETKVSINDKDVPIKSISISEIALVVPENTGSGKVKVTVNDQVVVGPTFTEQTLGITKFTPEAGTGGAVITITGTGFSTVAANNIVTFNGVNAHVNSASATQLVVVAPPNVTSGVIKVSVNGKEAFSAKPFVTQGISTLTNTLPAGVHSICAGRNGEVYAADRARNNILRVAPDGTISVFAGSANGESGDAPGLGTAARFTQPVGIVMDTNGNLFVIEFTGNIKKITPGGDVSMFVRNVTYEPTGSAIDINNKMYVGTAPNSFSGVFIISPNGSIAMEWDWYADPEGRVGIDADGKVYASDINGVGRHGIGAGSYYDLIADSFAAGHVDGSYTEARFGVVGNMVWNNKDMILVCDPDNNAVRTITPAARRVGTLFKAGKGYQDGSFSEVKFGDLSDISIASNGVIYILDKANKAIRKVSL</sequence>
<evidence type="ECO:0000259" key="2">
    <source>
        <dbReference type="SMART" id="SM00429"/>
    </source>
</evidence>
<reference evidence="4" key="1">
    <citation type="journal article" date="2019" name="Int. J. Syst. Evol. Microbiol.">
        <title>The Global Catalogue of Microorganisms (GCM) 10K type strain sequencing project: providing services to taxonomists for standard genome sequencing and annotation.</title>
        <authorList>
            <consortium name="The Broad Institute Genomics Platform"/>
            <consortium name="The Broad Institute Genome Sequencing Center for Infectious Disease"/>
            <person name="Wu L."/>
            <person name="Ma J."/>
        </authorList>
    </citation>
    <scope>NUCLEOTIDE SEQUENCE [LARGE SCALE GENOMIC DNA]</scope>
    <source>
        <strain evidence="4">JCM 17705</strain>
    </source>
</reference>
<feature type="domain" description="IPT/TIG" evidence="2">
    <location>
        <begin position="97"/>
        <end position="177"/>
    </location>
</feature>
<dbReference type="Gene3D" id="2.60.40.10">
    <property type="entry name" value="Immunoglobulins"/>
    <property type="match status" value="5"/>
</dbReference>